<accession>A0A9P6LTC1</accession>
<evidence type="ECO:0000313" key="3">
    <source>
        <dbReference type="Proteomes" id="UP000749646"/>
    </source>
</evidence>
<dbReference type="GO" id="GO:0005737">
    <property type="term" value="C:cytoplasm"/>
    <property type="evidence" value="ECO:0007669"/>
    <property type="project" value="TreeGrafter"/>
</dbReference>
<reference evidence="2" key="1">
    <citation type="journal article" date="2020" name="Fungal Divers.">
        <title>Resolving the Mortierellaceae phylogeny through synthesis of multi-gene phylogenetics and phylogenomics.</title>
        <authorList>
            <person name="Vandepol N."/>
            <person name="Liber J."/>
            <person name="Desiro A."/>
            <person name="Na H."/>
            <person name="Kennedy M."/>
            <person name="Barry K."/>
            <person name="Grigoriev I.V."/>
            <person name="Miller A.N."/>
            <person name="O'Donnell K."/>
            <person name="Stajich J.E."/>
            <person name="Bonito G."/>
        </authorList>
    </citation>
    <scope>NUCLEOTIDE SEQUENCE</scope>
    <source>
        <strain evidence="2">MES-2147</strain>
    </source>
</reference>
<dbReference type="InterPro" id="IPR023401">
    <property type="entry name" value="ODC_N"/>
</dbReference>
<gene>
    <name evidence="2" type="ORF">BGZ65_001719</name>
</gene>
<protein>
    <recommendedName>
        <fullName evidence="4">NAD(P)-binding protein</fullName>
    </recommendedName>
</protein>
<dbReference type="Gene3D" id="3.30.1780.10">
    <property type="entry name" value="ornithine cyclodeaminase, domain 1"/>
    <property type="match status" value="1"/>
</dbReference>
<dbReference type="InterPro" id="IPR003462">
    <property type="entry name" value="ODC_Mu_crystall"/>
</dbReference>
<comment type="similarity">
    <text evidence="1">Belongs to the ornithine cyclodeaminase/mu-crystallin family.</text>
</comment>
<proteinExistence type="inferred from homology"/>
<dbReference type="SUPFAM" id="SSF51735">
    <property type="entry name" value="NAD(P)-binding Rossmann-fold domains"/>
    <property type="match status" value="1"/>
</dbReference>
<dbReference type="PANTHER" id="PTHR13812">
    <property type="entry name" value="KETIMINE REDUCTASE MU-CRYSTALLIN"/>
    <property type="match status" value="1"/>
</dbReference>
<keyword evidence="3" id="KW-1185">Reference proteome</keyword>
<organism evidence="2 3">
    <name type="scientific">Modicella reniformis</name>
    <dbReference type="NCBI Taxonomy" id="1440133"/>
    <lineage>
        <taxon>Eukaryota</taxon>
        <taxon>Fungi</taxon>
        <taxon>Fungi incertae sedis</taxon>
        <taxon>Mucoromycota</taxon>
        <taxon>Mortierellomycotina</taxon>
        <taxon>Mortierellomycetes</taxon>
        <taxon>Mortierellales</taxon>
        <taxon>Mortierellaceae</taxon>
        <taxon>Modicella</taxon>
    </lineage>
</organism>
<dbReference type="EMBL" id="JAAAHW010009709">
    <property type="protein sequence ID" value="KAF9937195.1"/>
    <property type="molecule type" value="Genomic_DNA"/>
</dbReference>
<sequence>MPPIRIVSLAQVASILGIVDREDILISQAKAFHSHTAHETQMPLRSSLYMDYHTALIMPARINTSTSAVSAVKIVSIPKKDSKNGLPGVTVVMDNETGEPRGLVNARLLTAIRTAAASALATRAIFSSSSTSRNKTLSDESQPLGKPASLLTLVIFGSGAQAKAHIQMLIHVIPQICKVVICNRTLPRAQELMRELQPQYSSRSSGNNSTNHIIEIEVFCTSTGESTNSSMASPSATPESLKEGLKKIIQAFILADAREECEEEAGEIILAKKLTGQSGILAELGEIFDEHGQLDHAALPSEFKSLASCRNSDGVTMDAQTKDVSIFKSVGIAAQDVAITALVLDKAEVMNLGSVTDF</sequence>
<comment type="caution">
    <text evidence="2">The sequence shown here is derived from an EMBL/GenBank/DDBJ whole genome shotgun (WGS) entry which is preliminary data.</text>
</comment>
<dbReference type="AlphaFoldDB" id="A0A9P6LTC1"/>
<dbReference type="PANTHER" id="PTHR13812:SF19">
    <property type="entry name" value="KETIMINE REDUCTASE MU-CRYSTALLIN"/>
    <property type="match status" value="1"/>
</dbReference>
<dbReference type="InterPro" id="IPR036291">
    <property type="entry name" value="NAD(P)-bd_dom_sf"/>
</dbReference>
<name>A0A9P6LTC1_9FUNG</name>
<dbReference type="OrthoDB" id="41492at2759"/>
<evidence type="ECO:0008006" key="4">
    <source>
        <dbReference type="Google" id="ProtNLM"/>
    </source>
</evidence>
<dbReference type="Pfam" id="PF02423">
    <property type="entry name" value="OCD_Mu_crystall"/>
    <property type="match status" value="2"/>
</dbReference>
<evidence type="ECO:0000313" key="2">
    <source>
        <dbReference type="EMBL" id="KAF9937195.1"/>
    </source>
</evidence>
<dbReference type="Gene3D" id="3.40.50.720">
    <property type="entry name" value="NAD(P)-binding Rossmann-like Domain"/>
    <property type="match status" value="1"/>
</dbReference>
<evidence type="ECO:0000256" key="1">
    <source>
        <dbReference type="ARBA" id="ARBA00008903"/>
    </source>
</evidence>
<dbReference type="Proteomes" id="UP000749646">
    <property type="component" value="Unassembled WGS sequence"/>
</dbReference>